<dbReference type="Proteomes" id="UP000249341">
    <property type="component" value="Unassembled WGS sequence"/>
</dbReference>
<evidence type="ECO:0000313" key="3">
    <source>
        <dbReference type="Proteomes" id="UP000249341"/>
    </source>
</evidence>
<comment type="caution">
    <text evidence="2">The sequence shown here is derived from an EMBL/GenBank/DDBJ whole genome shotgun (WGS) entry which is preliminary data.</text>
</comment>
<name>A0A327Z5T1_9ACTN</name>
<dbReference type="AlphaFoldDB" id="A0A327Z5T1"/>
<sequence length="286" mass="31035">MGPSVAARSSRKRRSPAGCTHDGHTFIGADAPRRILDQVCSERGGRVTDHHRLLPSRLTCSNARTCSALLAIMIPELSSRSPKMGRHQLLADRGSTRDKARTGRYSCQRRGRYLNVRKDHPDCGRAAYPRKPAGPGSPGPEQLLGEGAKGTALRSSGAGPAGWLGRLRRGRSSAVAQALPNESSRSRGGRRLRPSGKRPCVSCSPAASGWQGGCRSNPPERRGWPQETLPHLGCALLGERLRGCTRLLAMPSRQSGHSRWHGTHLARRLMRTSLTRFGLITVSSRL</sequence>
<proteinExistence type="predicted"/>
<evidence type="ECO:0000256" key="1">
    <source>
        <dbReference type="SAM" id="MobiDB-lite"/>
    </source>
</evidence>
<keyword evidence="3" id="KW-1185">Reference proteome</keyword>
<protein>
    <submittedName>
        <fullName evidence="2">Uncharacterized protein</fullName>
    </submittedName>
</protein>
<evidence type="ECO:0000313" key="2">
    <source>
        <dbReference type="EMBL" id="RAK28257.1"/>
    </source>
</evidence>
<feature type="region of interest" description="Disordered" evidence="1">
    <location>
        <begin position="1"/>
        <end position="24"/>
    </location>
</feature>
<gene>
    <name evidence="2" type="ORF">B0I29_12024</name>
</gene>
<feature type="compositionally biased region" description="Basic residues" evidence="1">
    <location>
        <begin position="187"/>
        <end position="196"/>
    </location>
</feature>
<organism evidence="2 3">
    <name type="scientific">Actinoplanes lutulentus</name>
    <dbReference type="NCBI Taxonomy" id="1287878"/>
    <lineage>
        <taxon>Bacteria</taxon>
        <taxon>Bacillati</taxon>
        <taxon>Actinomycetota</taxon>
        <taxon>Actinomycetes</taxon>
        <taxon>Micromonosporales</taxon>
        <taxon>Micromonosporaceae</taxon>
        <taxon>Actinoplanes</taxon>
    </lineage>
</organism>
<reference evidence="2 3" key="1">
    <citation type="submission" date="2018-06" db="EMBL/GenBank/DDBJ databases">
        <title>Genomic Encyclopedia of Type Strains, Phase III (KMG-III): the genomes of soil and plant-associated and newly described type strains.</title>
        <authorList>
            <person name="Whitman W."/>
        </authorList>
    </citation>
    <scope>NUCLEOTIDE SEQUENCE [LARGE SCALE GENOMIC DNA]</scope>
    <source>
        <strain evidence="2 3">CGMCC 4.7090</strain>
    </source>
</reference>
<dbReference type="EMBL" id="QLMJ01000020">
    <property type="protein sequence ID" value="RAK28257.1"/>
    <property type="molecule type" value="Genomic_DNA"/>
</dbReference>
<feature type="region of interest" description="Disordered" evidence="1">
    <location>
        <begin position="118"/>
        <end position="222"/>
    </location>
</feature>
<feature type="region of interest" description="Disordered" evidence="1">
    <location>
        <begin position="92"/>
        <end position="111"/>
    </location>
</feature>
<accession>A0A327Z5T1</accession>